<evidence type="ECO:0000256" key="3">
    <source>
        <dbReference type="ARBA" id="ARBA00022597"/>
    </source>
</evidence>
<dbReference type="InterPro" id="IPR017871">
    <property type="entry name" value="ABC_transporter-like_CS"/>
</dbReference>
<reference evidence="10 11" key="1">
    <citation type="submission" date="2015-09" db="EMBL/GenBank/DDBJ databases">
        <title>Sorangium comparison.</title>
        <authorList>
            <person name="Zaburannyi N."/>
            <person name="Bunk B."/>
            <person name="Overmann J."/>
            <person name="Mueller R."/>
        </authorList>
    </citation>
    <scope>NUCLEOTIDE SEQUENCE [LARGE SCALE GENOMIC DNA]</scope>
    <source>
        <strain evidence="10 11">So ce26</strain>
    </source>
</reference>
<feature type="domain" description="ABC transporter" evidence="9">
    <location>
        <begin position="9"/>
        <end position="259"/>
    </location>
</feature>
<gene>
    <name evidence="10" type="ORF">SOCE26_003720</name>
</gene>
<evidence type="ECO:0000313" key="11">
    <source>
        <dbReference type="Proteomes" id="UP000238348"/>
    </source>
</evidence>
<keyword evidence="3" id="KW-0762">Sugar transport</keyword>
<keyword evidence="1" id="KW-0813">Transport</keyword>
<evidence type="ECO:0000256" key="6">
    <source>
        <dbReference type="ARBA" id="ARBA00022840"/>
    </source>
</evidence>
<dbReference type="CDD" id="cd03215">
    <property type="entry name" value="ABC_Carb_Monos_II"/>
    <property type="match status" value="1"/>
</dbReference>
<evidence type="ECO:0000256" key="4">
    <source>
        <dbReference type="ARBA" id="ARBA00022737"/>
    </source>
</evidence>
<evidence type="ECO:0000313" key="10">
    <source>
        <dbReference type="EMBL" id="AUX38990.1"/>
    </source>
</evidence>
<keyword evidence="5" id="KW-0547">Nucleotide-binding</keyword>
<keyword evidence="8" id="KW-0472">Membrane</keyword>
<dbReference type="PROSITE" id="PS00211">
    <property type="entry name" value="ABC_TRANSPORTER_1"/>
    <property type="match status" value="1"/>
</dbReference>
<dbReference type="GO" id="GO:0016887">
    <property type="term" value="F:ATP hydrolysis activity"/>
    <property type="evidence" value="ECO:0007669"/>
    <property type="project" value="InterPro"/>
</dbReference>
<dbReference type="Pfam" id="PF00005">
    <property type="entry name" value="ABC_tran"/>
    <property type="match status" value="2"/>
</dbReference>
<keyword evidence="6 10" id="KW-0067">ATP-binding</keyword>
<dbReference type="Gene3D" id="3.40.50.300">
    <property type="entry name" value="P-loop containing nucleotide triphosphate hydrolases"/>
    <property type="match status" value="2"/>
</dbReference>
<dbReference type="AlphaFoldDB" id="A0A2L0EI76"/>
<feature type="domain" description="ABC transporter" evidence="9">
    <location>
        <begin position="278"/>
        <end position="497"/>
    </location>
</feature>
<organism evidence="10 11">
    <name type="scientific">Sorangium cellulosum</name>
    <name type="common">Polyangium cellulosum</name>
    <dbReference type="NCBI Taxonomy" id="56"/>
    <lineage>
        <taxon>Bacteria</taxon>
        <taxon>Pseudomonadati</taxon>
        <taxon>Myxococcota</taxon>
        <taxon>Polyangia</taxon>
        <taxon>Polyangiales</taxon>
        <taxon>Polyangiaceae</taxon>
        <taxon>Sorangium</taxon>
    </lineage>
</organism>
<dbReference type="OrthoDB" id="9809450at2"/>
<dbReference type="EMBL" id="CP012673">
    <property type="protein sequence ID" value="AUX38990.1"/>
    <property type="molecule type" value="Genomic_DNA"/>
</dbReference>
<dbReference type="PROSITE" id="PS50893">
    <property type="entry name" value="ABC_TRANSPORTER_2"/>
    <property type="match status" value="2"/>
</dbReference>
<evidence type="ECO:0000259" key="9">
    <source>
        <dbReference type="PROSITE" id="PS50893"/>
    </source>
</evidence>
<keyword evidence="7" id="KW-1278">Translocase</keyword>
<dbReference type="GO" id="GO:0005524">
    <property type="term" value="F:ATP binding"/>
    <property type="evidence" value="ECO:0007669"/>
    <property type="project" value="UniProtKB-KW"/>
</dbReference>
<dbReference type="SMART" id="SM00382">
    <property type="entry name" value="AAA"/>
    <property type="match status" value="2"/>
</dbReference>
<evidence type="ECO:0000256" key="1">
    <source>
        <dbReference type="ARBA" id="ARBA00022448"/>
    </source>
</evidence>
<dbReference type="InterPro" id="IPR003439">
    <property type="entry name" value="ABC_transporter-like_ATP-bd"/>
</dbReference>
<dbReference type="InterPro" id="IPR027417">
    <property type="entry name" value="P-loop_NTPase"/>
</dbReference>
<dbReference type="RefSeq" id="WP_104977028.1">
    <property type="nucleotide sequence ID" value="NZ_CP012673.1"/>
</dbReference>
<evidence type="ECO:0000256" key="7">
    <source>
        <dbReference type="ARBA" id="ARBA00022967"/>
    </source>
</evidence>
<dbReference type="PANTHER" id="PTHR43790">
    <property type="entry name" value="CARBOHYDRATE TRANSPORT ATP-BINDING PROTEIN MG119-RELATED"/>
    <property type="match status" value="1"/>
</dbReference>
<keyword evidence="4" id="KW-0677">Repeat</keyword>
<evidence type="ECO:0000256" key="8">
    <source>
        <dbReference type="ARBA" id="ARBA00023136"/>
    </source>
</evidence>
<proteinExistence type="predicted"/>
<dbReference type="InterPro" id="IPR050107">
    <property type="entry name" value="ABC_carbohydrate_import_ATPase"/>
</dbReference>
<evidence type="ECO:0000256" key="5">
    <source>
        <dbReference type="ARBA" id="ARBA00022741"/>
    </source>
</evidence>
<dbReference type="InterPro" id="IPR003593">
    <property type="entry name" value="AAA+_ATPase"/>
</dbReference>
<dbReference type="PANTHER" id="PTHR43790:SF3">
    <property type="entry name" value="D-ALLOSE IMPORT ATP-BINDING PROTEIN ALSA-RELATED"/>
    <property type="match status" value="1"/>
</dbReference>
<dbReference type="Proteomes" id="UP000238348">
    <property type="component" value="Chromosome"/>
</dbReference>
<accession>A0A2L0EI76</accession>
<keyword evidence="2" id="KW-1003">Cell membrane</keyword>
<sequence length="503" mass="52964">MDAARAPLLEVTGLAKAFGENAVLRGVSLRMCAASIHALLGENGAGKSTLTRILLGMERPDAGAILLAGAPYAPAGTEGARRAGVVLVPQERTLCAHLSVADNVVLGIEPIARARPGIRDRERARAVARRAIALVAADPARVPLDAPAGELGVADQQIVEIARALAQGGLREDGRLAARLLVLDEPTSSLGHEDAARLFDRLRALRDAGLAVLLVTHFLSDVRAHADRYTVLRDGRVAGDGDPRETAPAQIVREMLGRALEALEVAGERAVAEAAPPGSGEVVLEVKDVAGVKRPERASLTLRRGEILGIAGLVGSGRTELLRILAGLDPRRGGAVTLRAPRGVGLLSEDRGGEGLMLGRSISENVWLSPRAPRFAAPRSLLAEAARWIEQLAIRARGPDQRAGELSGGNQQKVQIARLLREDFDVLLVDEPTRGIDVASKAQVLSLLRALAGAGKAIVLVSSQLDELVTTCDHIAVLRRGVLEPPRPASSWTEASLLLEASS</sequence>
<dbReference type="SUPFAM" id="SSF52540">
    <property type="entry name" value="P-loop containing nucleoside triphosphate hydrolases"/>
    <property type="match status" value="2"/>
</dbReference>
<evidence type="ECO:0000256" key="2">
    <source>
        <dbReference type="ARBA" id="ARBA00022475"/>
    </source>
</evidence>
<name>A0A2L0EI76_SORCE</name>
<protein>
    <submittedName>
        <fullName evidence="10">Sugar ABC transporter ATP-binding protein</fullName>
    </submittedName>
</protein>
<dbReference type="CDD" id="cd03216">
    <property type="entry name" value="ABC_Carb_Monos_I"/>
    <property type="match status" value="1"/>
</dbReference>